<evidence type="ECO:0000259" key="2">
    <source>
        <dbReference type="Pfam" id="PF22725"/>
    </source>
</evidence>
<dbReference type="PANTHER" id="PTHR43708:SF3">
    <property type="entry name" value="OXIDOREDUCTASE"/>
    <property type="match status" value="1"/>
</dbReference>
<dbReference type="Proteomes" id="UP000538507">
    <property type="component" value="Unassembled WGS sequence"/>
</dbReference>
<evidence type="ECO:0000313" key="4">
    <source>
        <dbReference type="Proteomes" id="UP000538507"/>
    </source>
</evidence>
<evidence type="ECO:0000259" key="1">
    <source>
        <dbReference type="Pfam" id="PF01408"/>
    </source>
</evidence>
<dbReference type="InterPro" id="IPR036291">
    <property type="entry name" value="NAD(P)-bd_dom_sf"/>
</dbReference>
<dbReference type="InterPro" id="IPR051317">
    <property type="entry name" value="Gfo/Idh/MocA_oxidoreduct"/>
</dbReference>
<dbReference type="Gene3D" id="3.40.50.720">
    <property type="entry name" value="NAD(P)-binding Rossmann-like Domain"/>
    <property type="match status" value="1"/>
</dbReference>
<gene>
    <name evidence="3" type="ORF">GGE16_004848</name>
</gene>
<dbReference type="RefSeq" id="WP_183609450.1">
    <property type="nucleotide sequence ID" value="NZ_JACHAZ010000007.1"/>
</dbReference>
<dbReference type="GO" id="GO:0000166">
    <property type="term" value="F:nucleotide binding"/>
    <property type="evidence" value="ECO:0007669"/>
    <property type="project" value="InterPro"/>
</dbReference>
<dbReference type="EMBL" id="JACIGO010000007">
    <property type="protein sequence ID" value="MBB4292768.1"/>
    <property type="molecule type" value="Genomic_DNA"/>
</dbReference>
<dbReference type="InterPro" id="IPR000683">
    <property type="entry name" value="Gfo/Idh/MocA-like_OxRdtase_N"/>
</dbReference>
<dbReference type="SUPFAM" id="SSF51735">
    <property type="entry name" value="NAD(P)-binding Rossmann-fold domains"/>
    <property type="match status" value="1"/>
</dbReference>
<protein>
    <submittedName>
        <fullName evidence="3">Dehydrogenase</fullName>
    </submittedName>
</protein>
<accession>A0AAE2SZM9</accession>
<sequence>MAIEASSEQTREPRIRLGMVGGGAGAFIGAVHRIAARIDDQYDLIAGALSSTPEKAVQSGRDLGLDPSRTYSSYREMAIREAKLKNGIEAVAIVTPNHVHYDAAKEFLKRGIHVICDKPLTSNLADAKKLKKIADESGALFVLTHNYTGYPMVRQAREMIANGELGDIRVVQAEYPQDWLTEAVEQTGQKQAAWRTDPAQSGVGGSTGDIGTHAYNLASFISGLELDSLAADLDSFVPGRRLDDNAHVMLRFKAKGSEKPAKGMLWCSQVAPGHENGLMVRVYGSKGGLEWTQKDPNYLWYTSFGEPKRLITRGGAGSGAAAGRVSRVPSGHPEGYLEAFATIYTEAAHAINARKKGKAVDKAVVYPTVDDGVKGVAFVEACVASSKKNGAWVKV</sequence>
<proteinExistence type="predicted"/>
<evidence type="ECO:0000313" key="3">
    <source>
        <dbReference type="EMBL" id="MBB4292768.1"/>
    </source>
</evidence>
<feature type="domain" description="GFO/IDH/MocA-like oxidoreductase" evidence="2">
    <location>
        <begin position="153"/>
        <end position="290"/>
    </location>
</feature>
<dbReference type="Pfam" id="PF01408">
    <property type="entry name" value="GFO_IDH_MocA"/>
    <property type="match status" value="1"/>
</dbReference>
<name>A0AAE2SZM9_RHILE</name>
<dbReference type="SUPFAM" id="SSF55347">
    <property type="entry name" value="Glyceraldehyde-3-phosphate dehydrogenase-like, C-terminal domain"/>
    <property type="match status" value="1"/>
</dbReference>
<comment type="caution">
    <text evidence="3">The sequence shown here is derived from an EMBL/GenBank/DDBJ whole genome shotgun (WGS) entry which is preliminary data.</text>
</comment>
<organism evidence="3 4">
    <name type="scientific">Rhizobium leguminosarum</name>
    <dbReference type="NCBI Taxonomy" id="384"/>
    <lineage>
        <taxon>Bacteria</taxon>
        <taxon>Pseudomonadati</taxon>
        <taxon>Pseudomonadota</taxon>
        <taxon>Alphaproteobacteria</taxon>
        <taxon>Hyphomicrobiales</taxon>
        <taxon>Rhizobiaceae</taxon>
        <taxon>Rhizobium/Agrobacterium group</taxon>
        <taxon>Rhizobium</taxon>
    </lineage>
</organism>
<reference evidence="3 4" key="1">
    <citation type="submission" date="2020-08" db="EMBL/GenBank/DDBJ databases">
        <title>Genomic Encyclopedia of Type Strains, Phase IV (KMG-V): Genome sequencing to study the core and pangenomes of soil and plant-associated prokaryotes.</title>
        <authorList>
            <person name="Whitman W."/>
        </authorList>
    </citation>
    <scope>NUCLEOTIDE SEQUENCE [LARGE SCALE GENOMIC DNA]</scope>
    <source>
        <strain evidence="3 4">SEMIA 415</strain>
    </source>
</reference>
<dbReference type="PANTHER" id="PTHR43708">
    <property type="entry name" value="CONSERVED EXPRESSED OXIDOREDUCTASE (EUROFUNG)"/>
    <property type="match status" value="1"/>
</dbReference>
<dbReference type="Gene3D" id="3.30.360.10">
    <property type="entry name" value="Dihydrodipicolinate Reductase, domain 2"/>
    <property type="match status" value="1"/>
</dbReference>
<dbReference type="AlphaFoldDB" id="A0AAE2SZM9"/>
<dbReference type="Pfam" id="PF22725">
    <property type="entry name" value="GFO_IDH_MocA_C3"/>
    <property type="match status" value="1"/>
</dbReference>
<feature type="domain" description="Gfo/Idh/MocA-like oxidoreductase N-terminal" evidence="1">
    <location>
        <begin position="15"/>
        <end position="142"/>
    </location>
</feature>
<dbReference type="InterPro" id="IPR055170">
    <property type="entry name" value="GFO_IDH_MocA-like_dom"/>
</dbReference>